<evidence type="ECO:0000256" key="9">
    <source>
        <dbReference type="SAM" id="MobiDB-lite"/>
    </source>
</evidence>
<dbReference type="InterPro" id="IPR003369">
    <property type="entry name" value="TatA/B/E"/>
</dbReference>
<keyword evidence="4 10" id="KW-0812">Transmembrane</keyword>
<evidence type="ECO:0000313" key="11">
    <source>
        <dbReference type="EMBL" id="VAW07633.1"/>
    </source>
</evidence>
<evidence type="ECO:0000256" key="6">
    <source>
        <dbReference type="ARBA" id="ARBA00022989"/>
    </source>
</evidence>
<gene>
    <name evidence="11" type="ORF">MNBD_ALPHA05-2534</name>
</gene>
<evidence type="ECO:0000256" key="4">
    <source>
        <dbReference type="ARBA" id="ARBA00022692"/>
    </source>
</evidence>
<feature type="compositionally biased region" description="Basic and acidic residues" evidence="9">
    <location>
        <begin position="52"/>
        <end position="76"/>
    </location>
</feature>
<keyword evidence="6 10" id="KW-1133">Transmembrane helix</keyword>
<keyword evidence="8 10" id="KW-0472">Membrane</keyword>
<evidence type="ECO:0000256" key="3">
    <source>
        <dbReference type="ARBA" id="ARBA00022475"/>
    </source>
</evidence>
<feature type="transmembrane region" description="Helical" evidence="10">
    <location>
        <begin position="6"/>
        <end position="26"/>
    </location>
</feature>
<evidence type="ECO:0000256" key="2">
    <source>
        <dbReference type="ARBA" id="ARBA00022448"/>
    </source>
</evidence>
<dbReference type="EMBL" id="UOEH01000592">
    <property type="protein sequence ID" value="VAW07633.1"/>
    <property type="molecule type" value="Genomic_DNA"/>
</dbReference>
<reference evidence="11" key="1">
    <citation type="submission" date="2018-06" db="EMBL/GenBank/DDBJ databases">
        <authorList>
            <person name="Zhirakovskaya E."/>
        </authorList>
    </citation>
    <scope>NUCLEOTIDE SEQUENCE</scope>
</reference>
<accession>A0A3B0SUC2</accession>
<name>A0A3B0SUC2_9ZZZZ</name>
<proteinExistence type="inferred from homology"/>
<dbReference type="PANTHER" id="PTHR42982">
    <property type="entry name" value="SEC-INDEPENDENT PROTEIN TRANSLOCASE PROTEIN TATA"/>
    <property type="match status" value="1"/>
</dbReference>
<keyword evidence="2" id="KW-0813">Transport</keyword>
<comment type="subcellular location">
    <subcellularLocation>
        <location evidence="1">Cell membrane</location>
        <topology evidence="1">Single-pass membrane protein</topology>
    </subcellularLocation>
</comment>
<dbReference type="GO" id="GO:0005886">
    <property type="term" value="C:plasma membrane"/>
    <property type="evidence" value="ECO:0007669"/>
    <property type="project" value="UniProtKB-SubCell"/>
</dbReference>
<keyword evidence="5" id="KW-0653">Protein transport</keyword>
<dbReference type="InterPro" id="IPR006312">
    <property type="entry name" value="TatA/E"/>
</dbReference>
<evidence type="ECO:0000256" key="10">
    <source>
        <dbReference type="SAM" id="Phobius"/>
    </source>
</evidence>
<dbReference type="GO" id="GO:0043953">
    <property type="term" value="P:protein transport by the Tat complex"/>
    <property type="evidence" value="ECO:0007669"/>
    <property type="project" value="InterPro"/>
</dbReference>
<dbReference type="Gene3D" id="1.20.5.3310">
    <property type="match status" value="1"/>
</dbReference>
<evidence type="ECO:0000256" key="8">
    <source>
        <dbReference type="ARBA" id="ARBA00023136"/>
    </source>
</evidence>
<evidence type="ECO:0000256" key="7">
    <source>
        <dbReference type="ARBA" id="ARBA00023010"/>
    </source>
</evidence>
<dbReference type="NCBIfam" id="TIGR01411">
    <property type="entry name" value="tatAE"/>
    <property type="match status" value="1"/>
</dbReference>
<organism evidence="11">
    <name type="scientific">hydrothermal vent metagenome</name>
    <dbReference type="NCBI Taxonomy" id="652676"/>
    <lineage>
        <taxon>unclassified sequences</taxon>
        <taxon>metagenomes</taxon>
        <taxon>ecological metagenomes</taxon>
    </lineage>
</organism>
<dbReference type="Pfam" id="PF02416">
    <property type="entry name" value="TatA_B_E"/>
    <property type="match status" value="1"/>
</dbReference>
<dbReference type="AlphaFoldDB" id="A0A3B0SUC2"/>
<evidence type="ECO:0000256" key="5">
    <source>
        <dbReference type="ARBA" id="ARBA00022927"/>
    </source>
</evidence>
<keyword evidence="3" id="KW-1003">Cell membrane</keyword>
<keyword evidence="7" id="KW-0811">Translocation</keyword>
<dbReference type="HAMAP" id="MF_00236">
    <property type="entry name" value="TatA_E"/>
    <property type="match status" value="1"/>
</dbReference>
<evidence type="ECO:0000256" key="1">
    <source>
        <dbReference type="ARBA" id="ARBA00004162"/>
    </source>
</evidence>
<feature type="region of interest" description="Disordered" evidence="9">
    <location>
        <begin position="44"/>
        <end position="76"/>
    </location>
</feature>
<protein>
    <submittedName>
        <fullName evidence="11">Twin-arginine translocation protein TatA</fullName>
    </submittedName>
</protein>
<dbReference type="PANTHER" id="PTHR42982:SF1">
    <property type="entry name" value="SEC-INDEPENDENT PROTEIN TRANSLOCASE PROTEIN TATA"/>
    <property type="match status" value="1"/>
</dbReference>
<sequence length="76" mass="8070">MGAIGPWQIVIVLVLAVLLFGGGGKISSLMGDFAKGIKSFRKGLQEDDEKSLEERSDQAMDVTPAKEDEKTGSSAD</sequence>